<protein>
    <recommendedName>
        <fullName evidence="4">KilA-N DNA-binding domain-containing protein</fullName>
    </recommendedName>
</protein>
<name>A0ABV8SMC4_9GAMM</name>
<comment type="caution">
    <text evidence="2">The sequence shown here is derived from an EMBL/GenBank/DDBJ whole genome shotgun (WGS) entry which is preliminary data.</text>
</comment>
<keyword evidence="3" id="KW-1185">Reference proteome</keyword>
<organism evidence="2 3">
    <name type="scientific">Steroidobacter flavus</name>
    <dbReference type="NCBI Taxonomy" id="1842136"/>
    <lineage>
        <taxon>Bacteria</taxon>
        <taxon>Pseudomonadati</taxon>
        <taxon>Pseudomonadota</taxon>
        <taxon>Gammaproteobacteria</taxon>
        <taxon>Steroidobacterales</taxon>
        <taxon>Steroidobacteraceae</taxon>
        <taxon>Steroidobacter</taxon>
    </lineage>
</organism>
<evidence type="ECO:0000313" key="3">
    <source>
        <dbReference type="Proteomes" id="UP001595904"/>
    </source>
</evidence>
<evidence type="ECO:0008006" key="4">
    <source>
        <dbReference type="Google" id="ProtNLM"/>
    </source>
</evidence>
<feature type="non-terminal residue" evidence="2">
    <location>
        <position position="1"/>
    </location>
</feature>
<reference evidence="3" key="1">
    <citation type="journal article" date="2019" name="Int. J. Syst. Evol. Microbiol.">
        <title>The Global Catalogue of Microorganisms (GCM) 10K type strain sequencing project: providing services to taxonomists for standard genome sequencing and annotation.</title>
        <authorList>
            <consortium name="The Broad Institute Genomics Platform"/>
            <consortium name="The Broad Institute Genome Sequencing Center for Infectious Disease"/>
            <person name="Wu L."/>
            <person name="Ma J."/>
        </authorList>
    </citation>
    <scope>NUCLEOTIDE SEQUENCE [LARGE SCALE GENOMIC DNA]</scope>
    <source>
        <strain evidence="3">CGMCC 1.10759</strain>
    </source>
</reference>
<feature type="coiled-coil region" evidence="1">
    <location>
        <begin position="80"/>
        <end position="107"/>
    </location>
</feature>
<accession>A0ABV8SMC4</accession>
<proteinExistence type="predicted"/>
<sequence>LHAYELPQESRVPRLNLSISGGSHQQIFFTLPQFATSRWGGRRKRPFAFTEHGAIMAATILNSPRAVAMTIHIVRAFLQLRHLLSSNKQLAEKFAQLEKKVSTHDQAIVGILKAIRELMRLPEPKKRPIGFTANLDE</sequence>
<keyword evidence="1" id="KW-0175">Coiled coil</keyword>
<evidence type="ECO:0000256" key="1">
    <source>
        <dbReference type="SAM" id="Coils"/>
    </source>
</evidence>
<dbReference type="Proteomes" id="UP001595904">
    <property type="component" value="Unassembled WGS sequence"/>
</dbReference>
<dbReference type="EMBL" id="JBHSDU010000003">
    <property type="protein sequence ID" value="MFC4308515.1"/>
    <property type="molecule type" value="Genomic_DNA"/>
</dbReference>
<evidence type="ECO:0000313" key="2">
    <source>
        <dbReference type="EMBL" id="MFC4308515.1"/>
    </source>
</evidence>
<gene>
    <name evidence="2" type="ORF">ACFPN2_05415</name>
</gene>